<keyword evidence="4 6" id="KW-1133">Transmembrane helix</keyword>
<gene>
    <name evidence="7" type="ORF">OM076_04845</name>
</gene>
<dbReference type="RefSeq" id="WP_270038324.1">
    <property type="nucleotide sequence ID" value="NZ_JAPDOD010000002.1"/>
</dbReference>
<reference evidence="7" key="1">
    <citation type="submission" date="2022-10" db="EMBL/GenBank/DDBJ databases">
        <title>The WGS of Solirubrobacter ginsenosidimutans DSM 21036.</title>
        <authorList>
            <person name="Jiang Z."/>
        </authorList>
    </citation>
    <scope>NUCLEOTIDE SEQUENCE</scope>
    <source>
        <strain evidence="7">DSM 21036</strain>
    </source>
</reference>
<keyword evidence="3 6" id="KW-0812">Transmembrane</keyword>
<evidence type="ECO:0000256" key="5">
    <source>
        <dbReference type="ARBA" id="ARBA00023136"/>
    </source>
</evidence>
<evidence type="ECO:0000313" key="8">
    <source>
        <dbReference type="Proteomes" id="UP001149140"/>
    </source>
</evidence>
<evidence type="ECO:0000256" key="6">
    <source>
        <dbReference type="SAM" id="Phobius"/>
    </source>
</evidence>
<dbReference type="InterPro" id="IPR050833">
    <property type="entry name" value="Poly_Biosynth_Transport"/>
</dbReference>
<keyword evidence="5 6" id="KW-0472">Membrane</keyword>
<evidence type="ECO:0000256" key="4">
    <source>
        <dbReference type="ARBA" id="ARBA00022989"/>
    </source>
</evidence>
<feature type="transmembrane region" description="Helical" evidence="6">
    <location>
        <begin position="60"/>
        <end position="85"/>
    </location>
</feature>
<proteinExistence type="predicted"/>
<dbReference type="PANTHER" id="PTHR30250">
    <property type="entry name" value="PST FAMILY PREDICTED COLANIC ACID TRANSPORTER"/>
    <property type="match status" value="1"/>
</dbReference>
<feature type="transmembrane region" description="Helical" evidence="6">
    <location>
        <begin position="131"/>
        <end position="154"/>
    </location>
</feature>
<feature type="transmembrane region" description="Helical" evidence="6">
    <location>
        <begin position="106"/>
        <end position="125"/>
    </location>
</feature>
<feature type="transmembrane region" description="Helical" evidence="6">
    <location>
        <begin position="437"/>
        <end position="456"/>
    </location>
</feature>
<keyword evidence="8" id="KW-1185">Reference proteome</keyword>
<feature type="transmembrane region" description="Helical" evidence="6">
    <location>
        <begin position="403"/>
        <end position="425"/>
    </location>
</feature>
<organism evidence="7 8">
    <name type="scientific">Solirubrobacter ginsenosidimutans</name>
    <dbReference type="NCBI Taxonomy" id="490573"/>
    <lineage>
        <taxon>Bacteria</taxon>
        <taxon>Bacillati</taxon>
        <taxon>Actinomycetota</taxon>
        <taxon>Thermoleophilia</taxon>
        <taxon>Solirubrobacterales</taxon>
        <taxon>Solirubrobacteraceae</taxon>
        <taxon>Solirubrobacter</taxon>
    </lineage>
</organism>
<feature type="transmembrane region" description="Helical" evidence="6">
    <location>
        <begin position="314"/>
        <end position="334"/>
    </location>
</feature>
<comment type="caution">
    <text evidence="7">The sequence shown here is derived from an EMBL/GenBank/DDBJ whole genome shotgun (WGS) entry which is preliminary data.</text>
</comment>
<feature type="transmembrane region" description="Helical" evidence="6">
    <location>
        <begin position="229"/>
        <end position="247"/>
    </location>
</feature>
<evidence type="ECO:0000256" key="1">
    <source>
        <dbReference type="ARBA" id="ARBA00004651"/>
    </source>
</evidence>
<comment type="subcellular location">
    <subcellularLocation>
        <location evidence="1">Cell membrane</location>
        <topology evidence="1">Multi-pass membrane protein</topology>
    </subcellularLocation>
</comment>
<feature type="transmembrane region" description="Helical" evidence="6">
    <location>
        <begin position="462"/>
        <end position="479"/>
    </location>
</feature>
<protein>
    <submittedName>
        <fullName evidence="7">Oligosaccharide flippase family protein</fullName>
    </submittedName>
</protein>
<feature type="transmembrane region" description="Helical" evidence="6">
    <location>
        <begin position="186"/>
        <end position="208"/>
    </location>
</feature>
<evidence type="ECO:0000256" key="3">
    <source>
        <dbReference type="ARBA" id="ARBA00022692"/>
    </source>
</evidence>
<sequence length="514" mass="53539">MSTPSLPEPELDLGATNAPAIVSGGLWTLLSRVIPQAQLLVLSIVVARYLGPDEMGRQSYIAFVALALVQMATAGLPGALSRFISELLGARKGGQALSLYRTTRRVEAVGAVLVLLVLLVAVAMGSEPRTAWILAGLSASLSVLQAVPAALLSGTQRWREAWLPGLVTGVLTVPAVIVALELGGGISGLFAVEAVAVFANLVWTSALARRLVVRLPEIEPASEELKRRFWSFAGQTSVIVIISFVVWRRSELFILQHYSTDAQIAFYSIAFAAISGLSKLPETVETVAMPAVANLVGTGQDERIRRGFWRAMRLLVLATLPLVAGVAVAGPALLELAYGSDYADAGPVLLVMLVPLVFQPMLRVSEGVLYGLGRPLFIVIAGLAATVVDVGLAFLLIPSLDAVGAAIANGAAIMVAGVPCLWLAVSLHRPVSLPIAPLVRAVLLSLLVALGAWIALTLLGSIAAVVVGTLVGVGAALVLRPLAAEDAEWLAGALGDQGGRGVAGRFVARLGSRT</sequence>
<evidence type="ECO:0000256" key="2">
    <source>
        <dbReference type="ARBA" id="ARBA00022475"/>
    </source>
</evidence>
<feature type="transmembrane region" description="Helical" evidence="6">
    <location>
        <begin position="376"/>
        <end position="397"/>
    </location>
</feature>
<dbReference type="AlphaFoldDB" id="A0A9X3MNR0"/>
<feature type="transmembrane region" description="Helical" evidence="6">
    <location>
        <begin position="161"/>
        <end position="180"/>
    </location>
</feature>
<accession>A0A9X3MNR0</accession>
<dbReference type="EMBL" id="JAPDOD010000002">
    <property type="protein sequence ID" value="MDA0159582.1"/>
    <property type="molecule type" value="Genomic_DNA"/>
</dbReference>
<dbReference type="Proteomes" id="UP001149140">
    <property type="component" value="Unassembled WGS sequence"/>
</dbReference>
<dbReference type="PANTHER" id="PTHR30250:SF11">
    <property type="entry name" value="O-ANTIGEN TRANSPORTER-RELATED"/>
    <property type="match status" value="1"/>
</dbReference>
<feature type="transmembrane region" description="Helical" evidence="6">
    <location>
        <begin position="262"/>
        <end position="280"/>
    </location>
</feature>
<name>A0A9X3MNR0_9ACTN</name>
<evidence type="ECO:0000313" key="7">
    <source>
        <dbReference type="EMBL" id="MDA0159582.1"/>
    </source>
</evidence>
<keyword evidence="2" id="KW-1003">Cell membrane</keyword>
<feature type="transmembrane region" description="Helical" evidence="6">
    <location>
        <begin position="346"/>
        <end position="364"/>
    </location>
</feature>
<dbReference type="Pfam" id="PF13440">
    <property type="entry name" value="Polysacc_synt_3"/>
    <property type="match status" value="1"/>
</dbReference>
<dbReference type="GO" id="GO:0005886">
    <property type="term" value="C:plasma membrane"/>
    <property type="evidence" value="ECO:0007669"/>
    <property type="project" value="UniProtKB-SubCell"/>
</dbReference>